<feature type="transmembrane region" description="Helical" evidence="1">
    <location>
        <begin position="7"/>
        <end position="28"/>
    </location>
</feature>
<gene>
    <name evidence="3" type="ORF">J2S74_003903</name>
</gene>
<dbReference type="InterPro" id="IPR043726">
    <property type="entry name" value="LiaI-LiaF-like_TM1"/>
</dbReference>
<keyword evidence="1" id="KW-0812">Transmembrane</keyword>
<feature type="domain" description="LiaI-LiaF-like transmembrane region" evidence="2">
    <location>
        <begin position="7"/>
        <end position="47"/>
    </location>
</feature>
<comment type="caution">
    <text evidence="3">The sequence shown here is derived from an EMBL/GenBank/DDBJ whole genome shotgun (WGS) entry which is preliminary data.</text>
</comment>
<name>A0ABT9ZZ21_9BACI</name>
<protein>
    <submittedName>
        <fullName evidence="3">Uncharacterized membrane protein HdeD (DUF308 family)</fullName>
    </submittedName>
</protein>
<evidence type="ECO:0000256" key="1">
    <source>
        <dbReference type="SAM" id="Phobius"/>
    </source>
</evidence>
<feature type="transmembrane region" description="Helical" evidence="1">
    <location>
        <begin position="111"/>
        <end position="130"/>
    </location>
</feature>
<feature type="transmembrane region" description="Helical" evidence="1">
    <location>
        <begin position="34"/>
        <end position="50"/>
    </location>
</feature>
<dbReference type="Pfam" id="PF18917">
    <property type="entry name" value="LiaI-LiaF-like_TM1"/>
    <property type="match status" value="1"/>
</dbReference>
<dbReference type="EMBL" id="JAUSUG010000017">
    <property type="protein sequence ID" value="MDQ0256483.1"/>
    <property type="molecule type" value="Genomic_DNA"/>
</dbReference>
<feature type="transmembrane region" description="Helical" evidence="1">
    <location>
        <begin position="86"/>
        <end position="104"/>
    </location>
</feature>
<keyword evidence="1" id="KW-1133">Transmembrane helix</keyword>
<feature type="transmembrane region" description="Helical" evidence="1">
    <location>
        <begin position="62"/>
        <end position="80"/>
    </location>
</feature>
<keyword evidence="1" id="KW-0472">Membrane</keyword>
<evidence type="ECO:0000259" key="2">
    <source>
        <dbReference type="Pfam" id="PF18917"/>
    </source>
</evidence>
<sequence length="161" mass="18471">MKKNSVLPGIILILVGLYFLLQQYSISIPFTDTILTWPMILIAIGVVQAYQGFSNRDDNKMFSGMVLLGLGVFFHGAHTANLWGYHWGYFTLIVSIAFFMKHFVNKREGIVPGMILLLLTGFALYSHQLVSWLQKLFSGFERFWPILLIGIGIYLLFFRKK</sequence>
<proteinExistence type="predicted"/>
<evidence type="ECO:0000313" key="4">
    <source>
        <dbReference type="Proteomes" id="UP001230005"/>
    </source>
</evidence>
<organism evidence="3 4">
    <name type="scientific">Evansella vedderi</name>
    <dbReference type="NCBI Taxonomy" id="38282"/>
    <lineage>
        <taxon>Bacteria</taxon>
        <taxon>Bacillati</taxon>
        <taxon>Bacillota</taxon>
        <taxon>Bacilli</taxon>
        <taxon>Bacillales</taxon>
        <taxon>Bacillaceae</taxon>
        <taxon>Evansella</taxon>
    </lineage>
</organism>
<dbReference type="Proteomes" id="UP001230005">
    <property type="component" value="Unassembled WGS sequence"/>
</dbReference>
<feature type="transmembrane region" description="Helical" evidence="1">
    <location>
        <begin position="142"/>
        <end position="158"/>
    </location>
</feature>
<accession>A0ABT9ZZ21</accession>
<keyword evidence="4" id="KW-1185">Reference proteome</keyword>
<dbReference type="RefSeq" id="WP_307328677.1">
    <property type="nucleotide sequence ID" value="NZ_JAUSUG010000017.1"/>
</dbReference>
<reference evidence="3 4" key="1">
    <citation type="submission" date="2023-07" db="EMBL/GenBank/DDBJ databases">
        <title>Genomic Encyclopedia of Type Strains, Phase IV (KMG-IV): sequencing the most valuable type-strain genomes for metagenomic binning, comparative biology and taxonomic classification.</title>
        <authorList>
            <person name="Goeker M."/>
        </authorList>
    </citation>
    <scope>NUCLEOTIDE SEQUENCE [LARGE SCALE GENOMIC DNA]</scope>
    <source>
        <strain evidence="3 4">DSM 9768</strain>
    </source>
</reference>
<evidence type="ECO:0000313" key="3">
    <source>
        <dbReference type="EMBL" id="MDQ0256483.1"/>
    </source>
</evidence>